<accession>A0AAE0JNP3</accession>
<evidence type="ECO:0000313" key="2">
    <source>
        <dbReference type="Proteomes" id="UP001278500"/>
    </source>
</evidence>
<gene>
    <name evidence="1" type="ORF">B0H65DRAFT_449120</name>
</gene>
<comment type="caution">
    <text evidence="1">The sequence shown here is derived from an EMBL/GenBank/DDBJ whole genome shotgun (WGS) entry which is preliminary data.</text>
</comment>
<name>A0AAE0JNP3_9PEZI</name>
<dbReference type="EMBL" id="JAUEPP010000001">
    <property type="protein sequence ID" value="KAK3354640.1"/>
    <property type="molecule type" value="Genomic_DNA"/>
</dbReference>
<dbReference type="GeneID" id="87863091"/>
<reference evidence="1" key="2">
    <citation type="submission" date="2023-06" db="EMBL/GenBank/DDBJ databases">
        <authorList>
            <consortium name="Lawrence Berkeley National Laboratory"/>
            <person name="Haridas S."/>
            <person name="Hensen N."/>
            <person name="Bonometti L."/>
            <person name="Westerberg I."/>
            <person name="Brannstrom I.O."/>
            <person name="Guillou S."/>
            <person name="Cros-Aarteil S."/>
            <person name="Calhoun S."/>
            <person name="Kuo A."/>
            <person name="Mondo S."/>
            <person name="Pangilinan J."/>
            <person name="Riley R."/>
            <person name="Labutti K."/>
            <person name="Andreopoulos B."/>
            <person name="Lipzen A."/>
            <person name="Chen C."/>
            <person name="Yanf M."/>
            <person name="Daum C."/>
            <person name="Ng V."/>
            <person name="Clum A."/>
            <person name="Steindorff A."/>
            <person name="Ohm R."/>
            <person name="Martin F."/>
            <person name="Silar P."/>
            <person name="Natvig D."/>
            <person name="Lalanne C."/>
            <person name="Gautier V."/>
            <person name="Ament-Velasquez S.L."/>
            <person name="Kruys A."/>
            <person name="Hutchinson M.I."/>
            <person name="Powell A.J."/>
            <person name="Barry K."/>
            <person name="Miller A.N."/>
            <person name="Grigoriev I.V."/>
            <person name="Debuchy R."/>
            <person name="Gladieux P."/>
            <person name="Thoren M.H."/>
            <person name="Johannesson H."/>
        </authorList>
    </citation>
    <scope>NUCLEOTIDE SEQUENCE</scope>
    <source>
        <strain evidence="1">CBS 560.94</strain>
    </source>
</reference>
<protein>
    <submittedName>
        <fullName evidence="1">Uncharacterized protein</fullName>
    </submittedName>
</protein>
<organism evidence="1 2">
    <name type="scientific">Neurospora tetraspora</name>
    <dbReference type="NCBI Taxonomy" id="94610"/>
    <lineage>
        <taxon>Eukaryota</taxon>
        <taxon>Fungi</taxon>
        <taxon>Dikarya</taxon>
        <taxon>Ascomycota</taxon>
        <taxon>Pezizomycotina</taxon>
        <taxon>Sordariomycetes</taxon>
        <taxon>Sordariomycetidae</taxon>
        <taxon>Sordariales</taxon>
        <taxon>Sordariaceae</taxon>
        <taxon>Neurospora</taxon>
    </lineage>
</organism>
<keyword evidence="2" id="KW-1185">Reference proteome</keyword>
<proteinExistence type="predicted"/>
<dbReference type="Proteomes" id="UP001278500">
    <property type="component" value="Unassembled WGS sequence"/>
</dbReference>
<dbReference type="AlphaFoldDB" id="A0AAE0JNP3"/>
<reference evidence="1" key="1">
    <citation type="journal article" date="2023" name="Mol. Phylogenet. Evol.">
        <title>Genome-scale phylogeny and comparative genomics of the fungal order Sordariales.</title>
        <authorList>
            <person name="Hensen N."/>
            <person name="Bonometti L."/>
            <person name="Westerberg I."/>
            <person name="Brannstrom I.O."/>
            <person name="Guillou S."/>
            <person name="Cros-Aarteil S."/>
            <person name="Calhoun S."/>
            <person name="Haridas S."/>
            <person name="Kuo A."/>
            <person name="Mondo S."/>
            <person name="Pangilinan J."/>
            <person name="Riley R."/>
            <person name="LaButti K."/>
            <person name="Andreopoulos B."/>
            <person name="Lipzen A."/>
            <person name="Chen C."/>
            <person name="Yan M."/>
            <person name="Daum C."/>
            <person name="Ng V."/>
            <person name="Clum A."/>
            <person name="Steindorff A."/>
            <person name="Ohm R.A."/>
            <person name="Martin F."/>
            <person name="Silar P."/>
            <person name="Natvig D.O."/>
            <person name="Lalanne C."/>
            <person name="Gautier V."/>
            <person name="Ament-Velasquez S.L."/>
            <person name="Kruys A."/>
            <person name="Hutchinson M.I."/>
            <person name="Powell A.J."/>
            <person name="Barry K."/>
            <person name="Miller A.N."/>
            <person name="Grigoriev I.V."/>
            <person name="Debuchy R."/>
            <person name="Gladieux P."/>
            <person name="Hiltunen Thoren M."/>
            <person name="Johannesson H."/>
        </authorList>
    </citation>
    <scope>NUCLEOTIDE SEQUENCE</scope>
    <source>
        <strain evidence="1">CBS 560.94</strain>
    </source>
</reference>
<sequence>MFFRWLRSTSCGSMFFVGWRLARRPVRNVDGLVCKACHVGTWTRTCCAEFHDVAKVEQAAEDYCLSQIKAYVWSDSDHRVYDAANNLPINGVEEEGVGCPGFVTGTGRWSEYR</sequence>
<dbReference type="RefSeq" id="XP_062686018.1">
    <property type="nucleotide sequence ID" value="XM_062825937.1"/>
</dbReference>
<evidence type="ECO:0000313" key="1">
    <source>
        <dbReference type="EMBL" id="KAK3354640.1"/>
    </source>
</evidence>